<organism evidence="4 5">
    <name type="scientific">Gloeobacter morelensis MG652769</name>
    <dbReference type="NCBI Taxonomy" id="2781736"/>
    <lineage>
        <taxon>Bacteria</taxon>
        <taxon>Bacillati</taxon>
        <taxon>Cyanobacteriota</taxon>
        <taxon>Cyanophyceae</taxon>
        <taxon>Gloeobacterales</taxon>
        <taxon>Gloeobacteraceae</taxon>
        <taxon>Gloeobacter</taxon>
        <taxon>Gloeobacter morelensis</taxon>
    </lineage>
</organism>
<feature type="domain" description="FAD/NAD(P)-binding" evidence="3">
    <location>
        <begin position="6"/>
        <end position="294"/>
    </location>
</feature>
<dbReference type="InterPro" id="IPR050097">
    <property type="entry name" value="Ferredoxin-NADP_redctase_2"/>
</dbReference>
<dbReference type="PANTHER" id="PTHR48105">
    <property type="entry name" value="THIOREDOXIN REDUCTASE 1-RELATED-RELATED"/>
    <property type="match status" value="1"/>
</dbReference>
<dbReference type="PRINTS" id="PR00368">
    <property type="entry name" value="FADPNR"/>
</dbReference>
<keyword evidence="1" id="KW-0285">Flavoprotein</keyword>
<protein>
    <submittedName>
        <fullName evidence="4">FAD-dependent oxidoreductase</fullName>
    </submittedName>
</protein>
<accession>A0ABY3PHJ2</accession>
<keyword evidence="5" id="KW-1185">Reference proteome</keyword>
<evidence type="ECO:0000313" key="5">
    <source>
        <dbReference type="Proteomes" id="UP001054846"/>
    </source>
</evidence>
<dbReference type="InterPro" id="IPR023753">
    <property type="entry name" value="FAD/NAD-binding_dom"/>
</dbReference>
<evidence type="ECO:0000259" key="3">
    <source>
        <dbReference type="Pfam" id="PF07992"/>
    </source>
</evidence>
<sequence>MEQFDFDVVIVGGGPAGCTCALYTARSELKTVILDKNPAAGALAITHKIANYPGVPGEMSGDHLLEVMRDQAVEFGTVYRRAQVYGLDLSEPVKKVYTPEGVFTGRALVLATGAMGRIASIPGEAEYLGRGVSYCATCDGAFYRNREVVVVGLNPEAVEEAQVLTKFASTVHWITPKDPHTLDGHADDLLAHPSVKLWEKTRLIRIKGEEAGVTAVEVRHPGESDSQELAAEGVFVYLQGSKPITDFVAGQVEMKPDGGVWVDEMMQTSVPGVWAIGDIRNTPFKQAVVAAGDGCIAAMAIDRFLNSRKAIKPDWAH</sequence>
<dbReference type="InterPro" id="IPR036188">
    <property type="entry name" value="FAD/NAD-bd_sf"/>
</dbReference>
<dbReference type="Proteomes" id="UP001054846">
    <property type="component" value="Chromosome"/>
</dbReference>
<reference evidence="4 5" key="1">
    <citation type="journal article" date="2021" name="Genome Biol. Evol.">
        <title>Complete Genome Sequencing of a Novel Gloeobacter Species from a Waterfall Cave in Mexico.</title>
        <authorList>
            <person name="Saw J.H."/>
            <person name="Cardona T."/>
            <person name="Montejano G."/>
        </authorList>
    </citation>
    <scope>NUCLEOTIDE SEQUENCE [LARGE SCALE GENOMIC DNA]</scope>
    <source>
        <strain evidence="4">MG652769</strain>
    </source>
</reference>
<dbReference type="PRINTS" id="PR00469">
    <property type="entry name" value="PNDRDTASEII"/>
</dbReference>
<proteinExistence type="predicted"/>
<evidence type="ECO:0000256" key="1">
    <source>
        <dbReference type="ARBA" id="ARBA00022630"/>
    </source>
</evidence>
<keyword evidence="2" id="KW-0560">Oxidoreductase</keyword>
<gene>
    <name evidence="4" type="ORF">ISF26_15130</name>
</gene>
<dbReference type="RefSeq" id="WP_230840137.1">
    <property type="nucleotide sequence ID" value="NZ_CP063845.1"/>
</dbReference>
<name>A0ABY3PHJ2_9CYAN</name>
<dbReference type="Pfam" id="PF07992">
    <property type="entry name" value="Pyr_redox_2"/>
    <property type="match status" value="1"/>
</dbReference>
<dbReference type="SUPFAM" id="SSF51905">
    <property type="entry name" value="FAD/NAD(P)-binding domain"/>
    <property type="match status" value="1"/>
</dbReference>
<evidence type="ECO:0000256" key="2">
    <source>
        <dbReference type="ARBA" id="ARBA00023002"/>
    </source>
</evidence>
<dbReference type="Gene3D" id="3.50.50.60">
    <property type="entry name" value="FAD/NAD(P)-binding domain"/>
    <property type="match status" value="2"/>
</dbReference>
<evidence type="ECO:0000313" key="4">
    <source>
        <dbReference type="EMBL" id="UFP93135.1"/>
    </source>
</evidence>
<dbReference type="EMBL" id="CP063845">
    <property type="protein sequence ID" value="UFP93135.1"/>
    <property type="molecule type" value="Genomic_DNA"/>
</dbReference>